<dbReference type="Proteomes" id="UP000183245">
    <property type="component" value="Unassembled WGS sequence"/>
</dbReference>
<dbReference type="EMBL" id="MNZT01000086">
    <property type="protein sequence ID" value="OIP96415.1"/>
    <property type="molecule type" value="Genomic_DNA"/>
</dbReference>
<evidence type="ECO:0000313" key="1">
    <source>
        <dbReference type="EMBL" id="OIP96415.1"/>
    </source>
</evidence>
<name>A0A1J5ITB8_9BACT</name>
<dbReference type="Pfam" id="PF15781">
    <property type="entry name" value="ParE-like_toxin"/>
    <property type="match status" value="1"/>
</dbReference>
<dbReference type="Gene3D" id="3.30.2310.20">
    <property type="entry name" value="RelE-like"/>
    <property type="match status" value="1"/>
</dbReference>
<sequence>MYTIQVTRTAIKDIDKLPPKLKQKLRAILLEVIASDPYGGKKLIGDLTGSYSYRLSYKDRIVYSIDETQKIVYLERARTHYGD</sequence>
<proteinExistence type="predicted"/>
<reference evidence="1 2" key="1">
    <citation type="journal article" date="2016" name="Environ. Microbiol.">
        <title>Genomic resolution of a cold subsurface aquifer community provides metabolic insights for novel microbes adapted to high CO concentrations.</title>
        <authorList>
            <person name="Probst A.J."/>
            <person name="Castelle C.J."/>
            <person name="Singh A."/>
            <person name="Brown C.T."/>
            <person name="Anantharaman K."/>
            <person name="Sharon I."/>
            <person name="Hug L.A."/>
            <person name="Burstein D."/>
            <person name="Emerson J.B."/>
            <person name="Thomas B.C."/>
            <person name="Banfield J.F."/>
        </authorList>
    </citation>
    <scope>NUCLEOTIDE SEQUENCE [LARGE SCALE GENOMIC DNA]</scope>
    <source>
        <strain evidence="1">CG2_30_54_11</strain>
    </source>
</reference>
<protein>
    <submittedName>
        <fullName evidence="1">Toxin of toxin-antitoxin system</fullName>
    </submittedName>
</protein>
<organism evidence="1 2">
    <name type="scientific">Candidatus Wirthbacteria bacterium CG2_30_54_11</name>
    <dbReference type="NCBI Taxonomy" id="1817892"/>
    <lineage>
        <taxon>Bacteria</taxon>
        <taxon>Candidatus Wirthbacteria</taxon>
    </lineage>
</organism>
<dbReference type="InterPro" id="IPR035093">
    <property type="entry name" value="RelE/ParE_toxin_dom_sf"/>
</dbReference>
<evidence type="ECO:0000313" key="2">
    <source>
        <dbReference type="Proteomes" id="UP000183245"/>
    </source>
</evidence>
<accession>A0A1J5ITB8</accession>
<dbReference type="SUPFAM" id="SSF143011">
    <property type="entry name" value="RelE-like"/>
    <property type="match status" value="1"/>
</dbReference>
<dbReference type="STRING" id="1817892.AUK40_05010"/>
<dbReference type="AlphaFoldDB" id="A0A1J5ITB8"/>
<comment type="caution">
    <text evidence="1">The sequence shown here is derived from an EMBL/GenBank/DDBJ whole genome shotgun (WGS) entry which is preliminary data.</text>
</comment>
<dbReference type="InterPro" id="IPR031552">
    <property type="entry name" value="ParE-like_toxin"/>
</dbReference>
<gene>
    <name evidence="1" type="ORF">AUK40_05010</name>
</gene>